<feature type="compositionally biased region" description="Low complexity" evidence="6">
    <location>
        <begin position="363"/>
        <end position="374"/>
    </location>
</feature>
<feature type="region of interest" description="Disordered" evidence="6">
    <location>
        <begin position="442"/>
        <end position="473"/>
    </location>
</feature>
<evidence type="ECO:0000259" key="7">
    <source>
        <dbReference type="PROSITE" id="PS50157"/>
    </source>
</evidence>
<evidence type="ECO:0000256" key="2">
    <source>
        <dbReference type="ARBA" id="ARBA00022737"/>
    </source>
</evidence>
<dbReference type="SUPFAM" id="SSF57667">
    <property type="entry name" value="beta-beta-alpha zinc fingers"/>
    <property type="match status" value="2"/>
</dbReference>
<dbReference type="Pfam" id="PF00096">
    <property type="entry name" value="zf-C2H2"/>
    <property type="match status" value="1"/>
</dbReference>
<feature type="region of interest" description="Disordered" evidence="6">
    <location>
        <begin position="579"/>
        <end position="609"/>
    </location>
</feature>
<dbReference type="Gene3D" id="3.30.160.60">
    <property type="entry name" value="Classic Zinc Finger"/>
    <property type="match status" value="5"/>
</dbReference>
<dbReference type="PROSITE" id="PS00028">
    <property type="entry name" value="ZINC_FINGER_C2H2_1"/>
    <property type="match status" value="2"/>
</dbReference>
<feature type="compositionally biased region" description="Polar residues" evidence="6">
    <location>
        <begin position="442"/>
        <end position="452"/>
    </location>
</feature>
<dbReference type="InterPro" id="IPR036236">
    <property type="entry name" value="Znf_C2H2_sf"/>
</dbReference>
<evidence type="ECO:0000256" key="6">
    <source>
        <dbReference type="SAM" id="MobiDB-lite"/>
    </source>
</evidence>
<dbReference type="PROSITE" id="PS50157">
    <property type="entry name" value="ZINC_FINGER_C2H2_2"/>
    <property type="match status" value="5"/>
</dbReference>
<reference evidence="8" key="1">
    <citation type="submission" date="2021-10" db="EMBL/GenBank/DDBJ databases">
        <title>Tropical sea cucumber genome reveals ecological adaptation and Cuvierian tubules defense mechanism.</title>
        <authorList>
            <person name="Chen T."/>
        </authorList>
    </citation>
    <scope>NUCLEOTIDE SEQUENCE</scope>
    <source>
        <strain evidence="8">Nanhai2018</strain>
        <tissue evidence="8">Muscle</tissue>
    </source>
</reference>
<feature type="compositionally biased region" description="Polar residues" evidence="6">
    <location>
        <begin position="265"/>
        <end position="300"/>
    </location>
</feature>
<feature type="region of interest" description="Disordered" evidence="6">
    <location>
        <begin position="1"/>
        <end position="23"/>
    </location>
</feature>
<keyword evidence="3 5" id="KW-0863">Zinc-finger</keyword>
<feature type="domain" description="C2H2-type" evidence="7">
    <location>
        <begin position="221"/>
        <end position="249"/>
    </location>
</feature>
<dbReference type="EMBL" id="JAIZAY010000017">
    <property type="protein sequence ID" value="KAJ8025674.1"/>
    <property type="molecule type" value="Genomic_DNA"/>
</dbReference>
<keyword evidence="4" id="KW-0862">Zinc</keyword>
<keyword evidence="1" id="KW-0479">Metal-binding</keyword>
<name>A0A9Q0YND8_HOLLE</name>
<evidence type="ECO:0000313" key="8">
    <source>
        <dbReference type="EMBL" id="KAJ8025674.1"/>
    </source>
</evidence>
<dbReference type="GO" id="GO:0008270">
    <property type="term" value="F:zinc ion binding"/>
    <property type="evidence" value="ECO:0007669"/>
    <property type="project" value="UniProtKB-KW"/>
</dbReference>
<dbReference type="PANTHER" id="PTHR24379">
    <property type="entry name" value="KRAB AND ZINC FINGER DOMAIN-CONTAINING"/>
    <property type="match status" value="1"/>
</dbReference>
<evidence type="ECO:0000256" key="1">
    <source>
        <dbReference type="ARBA" id="ARBA00022723"/>
    </source>
</evidence>
<organism evidence="8 9">
    <name type="scientific">Holothuria leucospilota</name>
    <name type="common">Black long sea cucumber</name>
    <name type="synonym">Mertensiothuria leucospilota</name>
    <dbReference type="NCBI Taxonomy" id="206669"/>
    <lineage>
        <taxon>Eukaryota</taxon>
        <taxon>Metazoa</taxon>
        <taxon>Echinodermata</taxon>
        <taxon>Eleutherozoa</taxon>
        <taxon>Echinozoa</taxon>
        <taxon>Holothuroidea</taxon>
        <taxon>Aspidochirotacea</taxon>
        <taxon>Aspidochirotida</taxon>
        <taxon>Holothuriidae</taxon>
        <taxon>Holothuria</taxon>
    </lineage>
</organism>
<feature type="compositionally biased region" description="Polar residues" evidence="6">
    <location>
        <begin position="322"/>
        <end position="344"/>
    </location>
</feature>
<dbReference type="AlphaFoldDB" id="A0A9Q0YND8"/>
<feature type="domain" description="C2H2-type" evidence="7">
    <location>
        <begin position="192"/>
        <end position="219"/>
    </location>
</feature>
<sequence length="697" mass="75745">MADEDPVRLSSTPSSRSSLSSGSEEIQSAAIDLVSSVSPRKVNSGFQCKLCTLVASSQSALDEHMNIHTGSRPYQCLECGFSCSLQSTLTQHLAVHRVEMSSSVLMRSPSIEEMQKSPRDQPPSLYPEVPRTLSLPSTAPMIHSDELIPVPAPVGVFPDQSRIFQCKLCTHISPTKTHLNEHMNIHSGKKPYKCLVCGFSSAFRSSLMRHLIVHTGTSKQFKCDQCHYQTPYKCNLQAHRRKRHNSVENVEIPETTASGPMPHVSTPNSNHSDDSQSGIGINYPTSDGSASFPYSHTGPSMVSDRDQLHNGPSDEQQEEAQETNTSGTTEIAGTENGFSSNPTAQPGPLQVSVPAEDTGATKPSPGSGSGSTPSLEQTYGADNSHMSTSPVMENGEVSETGGVGLASSHEPTSTSASPIASLSQMAGNHSPLVQTSGSENLPVTSVWPNSSGFPIFPKRKKKRKGTPLSRREMFSPDHDHEMWIDIRENQPPMFSNMPGANMKSDDEGVIYHDKNGLDLTTAPHKEGNRSASGDGLFNNHNSPIGVSVLSQEDGEEKHPYPFHIYTPQVGIPGRPYAKVSTGTQTDSVVGKEKADRQSQGNSQVRSDIPPQASKCPHCETYFTDTVMFTLHMSCHGRIHPFQCGICGYMCGDKIEFTCHITRSKHLRLHLFLKLVVTTYTSIINHSMDYGICIATCP</sequence>
<dbReference type="Proteomes" id="UP001152320">
    <property type="component" value="Chromosome 17"/>
</dbReference>
<feature type="region of interest" description="Disordered" evidence="6">
    <location>
        <begin position="253"/>
        <end position="417"/>
    </location>
</feature>
<evidence type="ECO:0000256" key="4">
    <source>
        <dbReference type="ARBA" id="ARBA00022833"/>
    </source>
</evidence>
<dbReference type="OrthoDB" id="6077919at2759"/>
<dbReference type="FunFam" id="3.30.160.60:FF:002343">
    <property type="entry name" value="Zinc finger protein 33A"/>
    <property type="match status" value="1"/>
</dbReference>
<comment type="caution">
    <text evidence="8">The sequence shown here is derived from an EMBL/GenBank/DDBJ whole genome shotgun (WGS) entry which is preliminary data.</text>
</comment>
<protein>
    <recommendedName>
        <fullName evidence="7">C2H2-type domain-containing protein</fullName>
    </recommendedName>
</protein>
<feature type="compositionally biased region" description="Polar residues" evidence="6">
    <location>
        <begin position="375"/>
        <end position="391"/>
    </location>
</feature>
<feature type="domain" description="C2H2-type" evidence="7">
    <location>
        <begin position="164"/>
        <end position="191"/>
    </location>
</feature>
<dbReference type="SMART" id="SM00355">
    <property type="entry name" value="ZnF_C2H2"/>
    <property type="match status" value="7"/>
</dbReference>
<keyword evidence="2" id="KW-0677">Repeat</keyword>
<evidence type="ECO:0000256" key="3">
    <source>
        <dbReference type="ARBA" id="ARBA00022771"/>
    </source>
</evidence>
<feature type="compositionally biased region" description="Low complexity" evidence="6">
    <location>
        <begin position="10"/>
        <end position="23"/>
    </location>
</feature>
<dbReference type="PANTHER" id="PTHR24379:SF121">
    <property type="entry name" value="C2H2-TYPE DOMAIN-CONTAINING PROTEIN"/>
    <property type="match status" value="1"/>
</dbReference>
<proteinExistence type="predicted"/>
<evidence type="ECO:0000256" key="5">
    <source>
        <dbReference type="PROSITE-ProRule" id="PRU00042"/>
    </source>
</evidence>
<evidence type="ECO:0000313" key="9">
    <source>
        <dbReference type="Proteomes" id="UP001152320"/>
    </source>
</evidence>
<feature type="domain" description="C2H2-type" evidence="7">
    <location>
        <begin position="46"/>
        <end position="73"/>
    </location>
</feature>
<dbReference type="InterPro" id="IPR013087">
    <property type="entry name" value="Znf_C2H2_type"/>
</dbReference>
<dbReference type="FunFam" id="3.30.160.60:FF:000100">
    <property type="entry name" value="Zinc finger 45-like"/>
    <property type="match status" value="1"/>
</dbReference>
<gene>
    <name evidence="8" type="ORF">HOLleu_33295</name>
</gene>
<keyword evidence="9" id="KW-1185">Reference proteome</keyword>
<accession>A0A9Q0YND8</accession>
<feature type="domain" description="C2H2-type" evidence="7">
    <location>
        <begin position="74"/>
        <end position="101"/>
    </location>
</feature>